<sequence length="140" mass="15606">MNTRQRVALLKTADKIHIDSVYECAYNILKERVPLDKVTCSQAGVAQAGQTRRVLKKCEENRPSDMSKPGRSEHQVLIHQGKVAPLLELGRFEVSQVSTGALKRLTKQMARPRPTNPEHQEPRPKGPDPTTLPTPSLIGH</sequence>
<dbReference type="EMBL" id="OE183927">
    <property type="protein sequence ID" value="CAD7576145.1"/>
    <property type="molecule type" value="Genomic_DNA"/>
</dbReference>
<dbReference type="AlphaFoldDB" id="A0A7R9JBX9"/>
<feature type="region of interest" description="Disordered" evidence="1">
    <location>
        <begin position="103"/>
        <end position="140"/>
    </location>
</feature>
<organism evidence="2">
    <name type="scientific">Timema californicum</name>
    <name type="common">California timema</name>
    <name type="synonym">Walking stick</name>
    <dbReference type="NCBI Taxonomy" id="61474"/>
    <lineage>
        <taxon>Eukaryota</taxon>
        <taxon>Metazoa</taxon>
        <taxon>Ecdysozoa</taxon>
        <taxon>Arthropoda</taxon>
        <taxon>Hexapoda</taxon>
        <taxon>Insecta</taxon>
        <taxon>Pterygota</taxon>
        <taxon>Neoptera</taxon>
        <taxon>Polyneoptera</taxon>
        <taxon>Phasmatodea</taxon>
        <taxon>Timematodea</taxon>
        <taxon>Timematoidea</taxon>
        <taxon>Timematidae</taxon>
        <taxon>Timema</taxon>
    </lineage>
</organism>
<protein>
    <submittedName>
        <fullName evidence="2">(California timema) hypothetical protein</fullName>
    </submittedName>
</protein>
<evidence type="ECO:0000256" key="1">
    <source>
        <dbReference type="SAM" id="MobiDB-lite"/>
    </source>
</evidence>
<feature type="compositionally biased region" description="Basic and acidic residues" evidence="1">
    <location>
        <begin position="116"/>
        <end position="126"/>
    </location>
</feature>
<proteinExistence type="predicted"/>
<reference evidence="2" key="1">
    <citation type="submission" date="2020-11" db="EMBL/GenBank/DDBJ databases">
        <authorList>
            <person name="Tran Van P."/>
        </authorList>
    </citation>
    <scope>NUCLEOTIDE SEQUENCE</scope>
</reference>
<evidence type="ECO:0000313" key="2">
    <source>
        <dbReference type="EMBL" id="CAD7576145.1"/>
    </source>
</evidence>
<gene>
    <name evidence="2" type="ORF">TCMB3V08_LOCUS8721</name>
</gene>
<name>A0A7R9JBX9_TIMCA</name>
<accession>A0A7R9JBX9</accession>